<dbReference type="EMBL" id="QGDQ01000018">
    <property type="protein sequence ID" value="PWJ52662.1"/>
    <property type="molecule type" value="Genomic_DNA"/>
</dbReference>
<gene>
    <name evidence="1" type="ORF">BXY45_11833</name>
</gene>
<dbReference type="AlphaFoldDB" id="A0A316A5B1"/>
<sequence length="57" mass="6203">MVTDNHLESLPPLLCEIEEESVHITHGSTVTVPRGQFTVGTLSIILRIKGLAGLIEH</sequence>
<proteinExistence type="predicted"/>
<comment type="caution">
    <text evidence="1">The sequence shown here is derived from an EMBL/GenBank/DDBJ whole genome shotgun (WGS) entry which is preliminary data.</text>
</comment>
<reference evidence="1 2" key="1">
    <citation type="submission" date="2018-03" db="EMBL/GenBank/DDBJ databases">
        <title>Genomic Encyclopedia of Archaeal and Bacterial Type Strains, Phase II (KMG-II): from individual species to whole genera.</title>
        <authorList>
            <person name="Goeker M."/>
        </authorList>
    </citation>
    <scope>NUCLEOTIDE SEQUENCE [LARGE SCALE GENOMIC DNA]</scope>
    <source>
        <strain evidence="1 2">DSM 44889</strain>
    </source>
</reference>
<accession>A0A316A5B1</accession>
<name>A0A316A5B1_9ACTN</name>
<dbReference type="Proteomes" id="UP000245469">
    <property type="component" value="Unassembled WGS sequence"/>
</dbReference>
<evidence type="ECO:0000313" key="1">
    <source>
        <dbReference type="EMBL" id="PWJ52662.1"/>
    </source>
</evidence>
<organism evidence="1 2">
    <name type="scientific">Quadrisphaera granulorum</name>
    <dbReference type="NCBI Taxonomy" id="317664"/>
    <lineage>
        <taxon>Bacteria</taxon>
        <taxon>Bacillati</taxon>
        <taxon>Actinomycetota</taxon>
        <taxon>Actinomycetes</taxon>
        <taxon>Kineosporiales</taxon>
        <taxon>Kineosporiaceae</taxon>
        <taxon>Quadrisphaera</taxon>
    </lineage>
</organism>
<evidence type="ECO:0000313" key="2">
    <source>
        <dbReference type="Proteomes" id="UP000245469"/>
    </source>
</evidence>
<protein>
    <submittedName>
        <fullName evidence="1">Uncharacterized protein</fullName>
    </submittedName>
</protein>
<keyword evidence="2" id="KW-1185">Reference proteome</keyword>